<dbReference type="AlphaFoldDB" id="A0A7W4YE12"/>
<comment type="caution">
    <text evidence="2">The sequence shown here is derived from an EMBL/GenBank/DDBJ whole genome shotgun (WGS) entry which is preliminary data.</text>
</comment>
<organism evidence="2 3">
    <name type="scientific">Cellulomonas cellasea</name>
    <dbReference type="NCBI Taxonomy" id="43670"/>
    <lineage>
        <taxon>Bacteria</taxon>
        <taxon>Bacillati</taxon>
        <taxon>Actinomycetota</taxon>
        <taxon>Actinomycetes</taxon>
        <taxon>Micrococcales</taxon>
        <taxon>Cellulomonadaceae</taxon>
        <taxon>Cellulomonas</taxon>
    </lineage>
</organism>
<reference evidence="2 3" key="1">
    <citation type="submission" date="2020-08" db="EMBL/GenBank/DDBJ databases">
        <title>The Agave Microbiome: Exploring the role of microbial communities in plant adaptations to desert environments.</title>
        <authorList>
            <person name="Partida-Martinez L.P."/>
        </authorList>
    </citation>
    <scope>NUCLEOTIDE SEQUENCE [LARGE SCALE GENOMIC DNA]</scope>
    <source>
        <strain evidence="2 3">RAS26</strain>
    </source>
</reference>
<sequence length="291" mass="31282">MHLAPALEGHQAPSARGRPTPSPHRVRRPPYRLNDADPVCHPAACAGRRAYLSRRTVDAVPVRRGRPATTSLGSGTLGARDAQERVLRSRVQPRPVRPSALLGRARAPPLRAERPPRARATAERDDHLERIAPTGEGTLRARCGPPAQWRRRRFAGPIPRPHARHCPAGPVRRRGLFVAGVAGAYRDDDHATAGSLCTQRAASGALPTLDVAPVAHAPRCCASQPSSVPRAHVTRCVQRQSRIPRPPTSALVRRPPVLDPPRAAAFALGLRRGMPSPLGPLRQSATPSVAC</sequence>
<feature type="region of interest" description="Disordered" evidence="1">
    <location>
        <begin position="1"/>
        <end position="35"/>
    </location>
</feature>
<accession>A0A7W4YE12</accession>
<name>A0A7W4YE12_9CELL</name>
<dbReference type="EMBL" id="JACHVX010000008">
    <property type="protein sequence ID" value="MBB2925222.1"/>
    <property type="molecule type" value="Genomic_DNA"/>
</dbReference>
<evidence type="ECO:0000313" key="3">
    <source>
        <dbReference type="Proteomes" id="UP000518206"/>
    </source>
</evidence>
<proteinExistence type="predicted"/>
<evidence type="ECO:0000313" key="2">
    <source>
        <dbReference type="EMBL" id="MBB2925222.1"/>
    </source>
</evidence>
<dbReference type="Proteomes" id="UP000518206">
    <property type="component" value="Unassembled WGS sequence"/>
</dbReference>
<gene>
    <name evidence="2" type="ORF">FHR80_004162</name>
</gene>
<reference evidence="2 3" key="2">
    <citation type="submission" date="2020-08" db="EMBL/GenBank/DDBJ databases">
        <authorList>
            <person name="Partida-Martinez L."/>
            <person name="Huntemann M."/>
            <person name="Clum A."/>
            <person name="Wang J."/>
            <person name="Palaniappan K."/>
            <person name="Ritter S."/>
            <person name="Chen I.-M."/>
            <person name="Stamatis D."/>
            <person name="Reddy T."/>
            <person name="O'Malley R."/>
            <person name="Daum C."/>
            <person name="Shapiro N."/>
            <person name="Ivanova N."/>
            <person name="Kyrpides N."/>
            <person name="Woyke T."/>
        </authorList>
    </citation>
    <scope>NUCLEOTIDE SEQUENCE [LARGE SCALE GENOMIC DNA]</scope>
    <source>
        <strain evidence="2 3">RAS26</strain>
    </source>
</reference>
<evidence type="ECO:0000256" key="1">
    <source>
        <dbReference type="SAM" id="MobiDB-lite"/>
    </source>
</evidence>
<feature type="compositionally biased region" description="Low complexity" evidence="1">
    <location>
        <begin position="89"/>
        <end position="110"/>
    </location>
</feature>
<feature type="compositionally biased region" description="Basic and acidic residues" evidence="1">
    <location>
        <begin position="111"/>
        <end position="123"/>
    </location>
</feature>
<feature type="region of interest" description="Disordered" evidence="1">
    <location>
        <begin position="65"/>
        <end position="123"/>
    </location>
</feature>
<protein>
    <submittedName>
        <fullName evidence="2">Uncharacterized protein</fullName>
    </submittedName>
</protein>